<dbReference type="InterPro" id="IPR000246">
    <property type="entry name" value="Peptidase_T2"/>
</dbReference>
<evidence type="ECO:0000256" key="2">
    <source>
        <dbReference type="PIRSR" id="PIRSR600246-3"/>
    </source>
</evidence>
<feature type="compositionally biased region" description="Basic and acidic residues" evidence="3">
    <location>
        <begin position="319"/>
        <end position="331"/>
    </location>
</feature>
<feature type="region of interest" description="Disordered" evidence="3">
    <location>
        <begin position="386"/>
        <end position="415"/>
    </location>
</feature>
<dbReference type="GO" id="GO:0005737">
    <property type="term" value="C:cytoplasm"/>
    <property type="evidence" value="ECO:0007669"/>
    <property type="project" value="TreeGrafter"/>
</dbReference>
<dbReference type="GO" id="GO:0004298">
    <property type="term" value="F:threonine-type endopeptidase activity"/>
    <property type="evidence" value="ECO:0007669"/>
    <property type="project" value="InterPro"/>
</dbReference>
<name>A0A4Q9N129_9APHY</name>
<dbReference type="EMBL" id="ML143390">
    <property type="protein sequence ID" value="TBU33815.1"/>
    <property type="molecule type" value="Genomic_DNA"/>
</dbReference>
<dbReference type="AlphaFoldDB" id="A0A4Q9N129"/>
<evidence type="ECO:0000256" key="3">
    <source>
        <dbReference type="SAM" id="MobiDB-lite"/>
    </source>
</evidence>
<dbReference type="InterPro" id="IPR037464">
    <property type="entry name" value="Taspase1"/>
</dbReference>
<dbReference type="InterPro" id="IPR029055">
    <property type="entry name" value="Ntn_hydrolases_N"/>
</dbReference>
<gene>
    <name evidence="4" type="ORF">BD311DRAFT_748033</name>
</gene>
<dbReference type="Proteomes" id="UP000292957">
    <property type="component" value="Unassembled WGS sequence"/>
</dbReference>
<sequence>MDQSGPPPIQIIAVHGGAGFHPKSTGLEVKHALRLACSRAIEAFTRERGIALPAVCEAISALEEDEFLNAGYGSNLTLRGTVECDASIMDGCNGDFGAVGSVSGVRYPIKLAHEVLQYSRKPDPLGRTPPLLLVSSGASEFAESCGLRCPPQSMVSRRAQGEWAKWKNELDAAKSRLSEDSPATPGQDAPPQLQVDGLRDRQDTVGAVACNVEGHLAAGVSSGGLLLKLPGRVGEAAIYGAGCWATHKTACSVSGAGEYITRLSLARALCDAIEAAGDDADTHEVLQRVLGRDFLQLCSDRGEPSPQAGVLLLVKEERSRDDSANVGHDSDMDSDSDGNGDDSNTDKSDRGGNSHGGRPAFKPRLWCAFTTESMAIGYATTLSPKPSTVILRRPPRAPGRENSPSVYTTALPLNY</sequence>
<dbReference type="PANTHER" id="PTHR10188:SF8">
    <property type="entry name" value="THREONINE ASPARTASE 1"/>
    <property type="match status" value="1"/>
</dbReference>
<keyword evidence="4" id="KW-0378">Hydrolase</keyword>
<feature type="region of interest" description="Disordered" evidence="3">
    <location>
        <begin position="319"/>
        <end position="358"/>
    </location>
</feature>
<evidence type="ECO:0000256" key="1">
    <source>
        <dbReference type="PIRSR" id="PIRSR600246-1"/>
    </source>
</evidence>
<feature type="site" description="Cleavage; by autolysis" evidence="2">
    <location>
        <begin position="203"/>
        <end position="204"/>
    </location>
</feature>
<dbReference type="GO" id="GO:0051604">
    <property type="term" value="P:protein maturation"/>
    <property type="evidence" value="ECO:0007669"/>
    <property type="project" value="TreeGrafter"/>
</dbReference>
<organism evidence="4">
    <name type="scientific">Dichomitus squalens</name>
    <dbReference type="NCBI Taxonomy" id="114155"/>
    <lineage>
        <taxon>Eukaryota</taxon>
        <taxon>Fungi</taxon>
        <taxon>Dikarya</taxon>
        <taxon>Basidiomycota</taxon>
        <taxon>Agaricomycotina</taxon>
        <taxon>Agaricomycetes</taxon>
        <taxon>Polyporales</taxon>
        <taxon>Polyporaceae</taxon>
        <taxon>Dichomitus</taxon>
    </lineage>
</organism>
<dbReference type="OrthoDB" id="77601at2759"/>
<dbReference type="Pfam" id="PF01112">
    <property type="entry name" value="Asparaginase_2"/>
    <property type="match status" value="1"/>
</dbReference>
<feature type="region of interest" description="Disordered" evidence="3">
    <location>
        <begin position="174"/>
        <end position="194"/>
    </location>
</feature>
<accession>A0A4Q9N129</accession>
<dbReference type="Gene3D" id="3.60.20.30">
    <property type="entry name" value="(Glycosyl)asparaginase"/>
    <property type="match status" value="1"/>
</dbReference>
<dbReference type="PANTHER" id="PTHR10188">
    <property type="entry name" value="L-ASPARAGINASE"/>
    <property type="match status" value="1"/>
</dbReference>
<feature type="active site" description="Nucleophile" evidence="1">
    <location>
        <position position="204"/>
    </location>
</feature>
<proteinExistence type="predicted"/>
<dbReference type="CDD" id="cd04514">
    <property type="entry name" value="Taspase1_like"/>
    <property type="match status" value="1"/>
</dbReference>
<reference evidence="4" key="1">
    <citation type="submission" date="2019-01" db="EMBL/GenBank/DDBJ databases">
        <title>Draft genome sequences of three monokaryotic isolates of the white-rot basidiomycete fungus Dichomitus squalens.</title>
        <authorList>
            <consortium name="DOE Joint Genome Institute"/>
            <person name="Lopez S.C."/>
            <person name="Andreopoulos B."/>
            <person name="Pangilinan J."/>
            <person name="Lipzen A."/>
            <person name="Riley R."/>
            <person name="Ahrendt S."/>
            <person name="Ng V."/>
            <person name="Barry K."/>
            <person name="Daum C."/>
            <person name="Grigoriev I.V."/>
            <person name="Hilden K.S."/>
            <person name="Makela M.R."/>
            <person name="de Vries R.P."/>
        </authorList>
    </citation>
    <scope>NUCLEOTIDE SEQUENCE [LARGE SCALE GENOMIC DNA]</scope>
    <source>
        <strain evidence="4">OM18370.1</strain>
    </source>
</reference>
<protein>
    <submittedName>
        <fullName evidence="4">N-terminal nucleophile aminohydrolase</fullName>
    </submittedName>
</protein>
<evidence type="ECO:0000313" key="4">
    <source>
        <dbReference type="EMBL" id="TBU33815.1"/>
    </source>
</evidence>
<dbReference type="SUPFAM" id="SSF56235">
    <property type="entry name" value="N-terminal nucleophile aminohydrolases (Ntn hydrolases)"/>
    <property type="match status" value="1"/>
</dbReference>